<keyword evidence="2 7" id="KW-0378">Hydrolase</keyword>
<evidence type="ECO:0000313" key="7">
    <source>
        <dbReference type="EMBL" id="SDM71172.1"/>
    </source>
</evidence>
<keyword evidence="8" id="KW-1185">Reference proteome</keyword>
<dbReference type="Gene3D" id="3.20.20.80">
    <property type="entry name" value="Glycosidases"/>
    <property type="match status" value="1"/>
</dbReference>
<protein>
    <submittedName>
        <fullName evidence="7">Glycosyl hydrolase family 20, catalytic domain</fullName>
    </submittedName>
</protein>
<dbReference type="EMBL" id="FNGV01000013">
    <property type="protein sequence ID" value="SDM71172.1"/>
    <property type="molecule type" value="Genomic_DNA"/>
</dbReference>
<dbReference type="Pfam" id="PF02838">
    <property type="entry name" value="Glyco_hydro_20b"/>
    <property type="match status" value="1"/>
</dbReference>
<evidence type="ECO:0000256" key="2">
    <source>
        <dbReference type="ARBA" id="ARBA00022801"/>
    </source>
</evidence>
<evidence type="ECO:0000256" key="3">
    <source>
        <dbReference type="ARBA" id="ARBA00023295"/>
    </source>
</evidence>
<name>A0A1G9VG09_9FLAO</name>
<dbReference type="InterPro" id="IPR017853">
    <property type="entry name" value="GH"/>
</dbReference>
<accession>A0A1G9VG09</accession>
<dbReference type="AlphaFoldDB" id="A0A1G9VG09"/>
<sequence length="765" mass="87428">MNDFTIHNNKSMLFMRKFLKKIRLCSIIGYGLLLAGAIGCKEEQTNTITGAELLPAPQNFEIKEGSFIDPEALKVIYIASDTEDANFAANELRMKIKELFNHDVSVALAESYDDLSSPAIVLGIPSKDKGFSSYVSELPSPQKDNREAYVLEAKNDMITVSGGGEAGLFYGVQTLGQLFEEVKWNEQNLPGLLIEDWPDMEERWVHYNYFFHLDRYEYLEESIKKLAKYKINGIVFEFEDKFNYKSHPFIAAPNSFTPEQVKELTLFASKYNVAIVPLVQGFGHAGYLLKHDEIKHLREDPESNQSFCPMNEETYDLIFDLYRETIEATPGVKYFHLGGDEVHHIGICDRCKKKIAEVGELGLYLVWLNKARDFMEKHGRIPIFWDDMPLKQAGGIYKLTYNKADEKFDSIWSNGITQLNKTIHKFPTDGVFMRWNYQLGRDKGNIEILDWYRENNFKTMVATAIIGDYPLIPKYDWTPNNIKSFVTLAAEKGAMGQLCTAWGDDSGNHSEIYWLGFLASSEYSWSSKSPETIDAYWEKYIHRFFGPDTDGLIPAFHNLSERVDFWDTGLMKKGNKRRKTYQLKSLPDLENTPPEGSWAEHFKPLMEQAVAEKTKCAEGTKVMESNMPNVKANAYNLEVFASMGRFMEAYSDLVLAIGKIATNCDKAIAAKENNQNQEMADRLKDMASIANDSWSAYVASYEDLKKVWEVTRYPKGGEGYMLNLQTNYLAGRTADLSYLIIAEEEMDFPGYAEKMLQIAKQYQVD</sequence>
<evidence type="ECO:0000259" key="6">
    <source>
        <dbReference type="Pfam" id="PF02838"/>
    </source>
</evidence>
<gene>
    <name evidence="7" type="ORF">SAMN04488514_11374</name>
</gene>
<dbReference type="OrthoDB" id="9763537at2"/>
<evidence type="ECO:0000313" key="8">
    <source>
        <dbReference type="Proteomes" id="UP000199440"/>
    </source>
</evidence>
<dbReference type="GO" id="GO:0005975">
    <property type="term" value="P:carbohydrate metabolic process"/>
    <property type="evidence" value="ECO:0007669"/>
    <property type="project" value="InterPro"/>
</dbReference>
<dbReference type="Gene3D" id="3.30.379.10">
    <property type="entry name" value="Chitobiase/beta-hexosaminidase domain 2-like"/>
    <property type="match status" value="1"/>
</dbReference>
<reference evidence="8" key="1">
    <citation type="submission" date="2016-10" db="EMBL/GenBank/DDBJ databases">
        <authorList>
            <person name="Varghese N."/>
            <person name="Submissions S."/>
        </authorList>
    </citation>
    <scope>NUCLEOTIDE SEQUENCE [LARGE SCALE GENOMIC DNA]</scope>
    <source>
        <strain evidence="8">DSM 19886</strain>
    </source>
</reference>
<dbReference type="PRINTS" id="PR00738">
    <property type="entry name" value="GLHYDRLASE20"/>
</dbReference>
<feature type="active site" description="Proton donor" evidence="4">
    <location>
        <position position="341"/>
    </location>
</feature>
<dbReference type="Pfam" id="PF00728">
    <property type="entry name" value="Glyco_hydro_20"/>
    <property type="match status" value="1"/>
</dbReference>
<organism evidence="7 8">
    <name type="scientific">Kriegella aquimaris</name>
    <dbReference type="NCBI Taxonomy" id="192904"/>
    <lineage>
        <taxon>Bacteria</taxon>
        <taxon>Pseudomonadati</taxon>
        <taxon>Bacteroidota</taxon>
        <taxon>Flavobacteriia</taxon>
        <taxon>Flavobacteriales</taxon>
        <taxon>Flavobacteriaceae</taxon>
        <taxon>Kriegella</taxon>
    </lineage>
</organism>
<evidence type="ECO:0000256" key="1">
    <source>
        <dbReference type="ARBA" id="ARBA00006285"/>
    </source>
</evidence>
<dbReference type="InterPro" id="IPR038901">
    <property type="entry name" value="HEXDC-like"/>
</dbReference>
<dbReference type="Proteomes" id="UP000199440">
    <property type="component" value="Unassembled WGS sequence"/>
</dbReference>
<proteinExistence type="inferred from homology"/>
<feature type="domain" description="Glycoside hydrolase family 20 catalytic" evidence="5">
    <location>
        <begin position="253"/>
        <end position="424"/>
    </location>
</feature>
<dbReference type="SUPFAM" id="SSF55545">
    <property type="entry name" value="beta-N-acetylhexosaminidase-like domain"/>
    <property type="match status" value="1"/>
</dbReference>
<dbReference type="InterPro" id="IPR029018">
    <property type="entry name" value="Hex-like_dom2"/>
</dbReference>
<feature type="domain" description="Beta-hexosaminidase bacterial type N-terminal" evidence="6">
    <location>
        <begin position="52"/>
        <end position="197"/>
    </location>
</feature>
<evidence type="ECO:0000256" key="4">
    <source>
        <dbReference type="PIRSR" id="PIRSR625705-1"/>
    </source>
</evidence>
<dbReference type="GO" id="GO:0004563">
    <property type="term" value="F:beta-N-acetylhexosaminidase activity"/>
    <property type="evidence" value="ECO:0007669"/>
    <property type="project" value="InterPro"/>
</dbReference>
<dbReference type="STRING" id="192904.SAMN04488514_11374"/>
<comment type="similarity">
    <text evidence="1">Belongs to the glycosyl hydrolase 20 family.</text>
</comment>
<dbReference type="PANTHER" id="PTHR21040">
    <property type="entry name" value="BCDNA.GH04120"/>
    <property type="match status" value="1"/>
</dbReference>
<dbReference type="PANTHER" id="PTHR21040:SF8">
    <property type="entry name" value="BCDNA.GH04120"/>
    <property type="match status" value="1"/>
</dbReference>
<evidence type="ECO:0000259" key="5">
    <source>
        <dbReference type="Pfam" id="PF00728"/>
    </source>
</evidence>
<dbReference type="SUPFAM" id="SSF51445">
    <property type="entry name" value="(Trans)glycosidases"/>
    <property type="match status" value="1"/>
</dbReference>
<keyword evidence="3" id="KW-0326">Glycosidase</keyword>
<dbReference type="InterPro" id="IPR025705">
    <property type="entry name" value="Beta_hexosaminidase_sua/sub"/>
</dbReference>
<dbReference type="InterPro" id="IPR015882">
    <property type="entry name" value="HEX_bac_N"/>
</dbReference>
<dbReference type="InterPro" id="IPR015883">
    <property type="entry name" value="Glyco_hydro_20_cat"/>
</dbReference>